<reference evidence="2" key="1">
    <citation type="submission" date="2022-07" db="EMBL/GenBank/DDBJ databases">
        <authorList>
            <person name="Trinca V."/>
            <person name="Uliana J.V.C."/>
            <person name="Torres T.T."/>
            <person name="Ward R.J."/>
            <person name="Monesi N."/>
        </authorList>
    </citation>
    <scope>NUCLEOTIDE SEQUENCE</scope>
    <source>
        <strain evidence="2">HSMRA1968</strain>
        <tissue evidence="2">Whole embryos</tissue>
    </source>
</reference>
<proteinExistence type="predicted"/>
<gene>
    <name evidence="2" type="ORF">Bhyg_09495</name>
</gene>
<sequence length="235" mass="27082">MVSGSDVPKYKSKKTGYFQPTNNGNFKRYSAGNEPMRPWPPMYHDRDARMVDSKMYMVDHKNMKNNYKNSMYDSSEYNYYQNNRKLINGHGPEVMNGINGKATKTGHTQHNFGIQSSMSPVFSGRDDNLLMIANRDKYQLRKLRNPTQASSASSQSRTCPCTRSKSMEDIRASVVVERPTSYKENFVEHKLQSNNGKDLDKAKHSTRRSMDNLLRVDTNFGRHFQVLLSDDAPFR</sequence>
<keyword evidence="3" id="KW-1185">Reference proteome</keyword>
<evidence type="ECO:0000313" key="2">
    <source>
        <dbReference type="EMBL" id="KAJ6644526.1"/>
    </source>
</evidence>
<protein>
    <submittedName>
        <fullName evidence="2">Uncharacterized protein</fullName>
    </submittedName>
</protein>
<dbReference type="AlphaFoldDB" id="A0A9Q0N851"/>
<accession>A0A9Q0N851</accession>
<evidence type="ECO:0000313" key="3">
    <source>
        <dbReference type="Proteomes" id="UP001151699"/>
    </source>
</evidence>
<name>A0A9Q0N851_9DIPT</name>
<dbReference type="EMBL" id="WJQU01000002">
    <property type="protein sequence ID" value="KAJ6644526.1"/>
    <property type="molecule type" value="Genomic_DNA"/>
</dbReference>
<comment type="caution">
    <text evidence="2">The sequence shown here is derived from an EMBL/GenBank/DDBJ whole genome shotgun (WGS) entry which is preliminary data.</text>
</comment>
<organism evidence="2 3">
    <name type="scientific">Pseudolycoriella hygida</name>
    <dbReference type="NCBI Taxonomy" id="35572"/>
    <lineage>
        <taxon>Eukaryota</taxon>
        <taxon>Metazoa</taxon>
        <taxon>Ecdysozoa</taxon>
        <taxon>Arthropoda</taxon>
        <taxon>Hexapoda</taxon>
        <taxon>Insecta</taxon>
        <taxon>Pterygota</taxon>
        <taxon>Neoptera</taxon>
        <taxon>Endopterygota</taxon>
        <taxon>Diptera</taxon>
        <taxon>Nematocera</taxon>
        <taxon>Sciaroidea</taxon>
        <taxon>Sciaridae</taxon>
        <taxon>Pseudolycoriella</taxon>
    </lineage>
</organism>
<feature type="region of interest" description="Disordered" evidence="1">
    <location>
        <begin position="1"/>
        <end position="32"/>
    </location>
</feature>
<evidence type="ECO:0000256" key="1">
    <source>
        <dbReference type="SAM" id="MobiDB-lite"/>
    </source>
</evidence>
<feature type="region of interest" description="Disordered" evidence="1">
    <location>
        <begin position="144"/>
        <end position="164"/>
    </location>
</feature>
<dbReference type="Proteomes" id="UP001151699">
    <property type="component" value="Chromosome B"/>
</dbReference>